<dbReference type="PANTHER" id="PTHR47235">
    <property type="entry name" value="BLR6548 PROTEIN"/>
    <property type="match status" value="1"/>
</dbReference>
<reference evidence="5 6" key="1">
    <citation type="submission" date="2018-07" db="EMBL/GenBank/DDBJ databases">
        <title>Genomic Encyclopedia of Type Strains, Phase III (KMG-III): the genomes of soil and plant-associated and newly described type strains.</title>
        <authorList>
            <person name="Whitman W."/>
        </authorList>
    </citation>
    <scope>NUCLEOTIDE SEQUENCE [LARGE SCALE GENOMIC DNA]</scope>
    <source>
        <strain evidence="5 6">CECT 7731</strain>
    </source>
</reference>
<sequence>MVLSRFVIFSFLLLLANLSAASTSQSAQIMKVGMSGAFSGDNASMGEDFSAGARAAFSRFKSETGHTVQLMAMDDAYEPRKVASNVRALIEESFVDVLFGNIGTPTVAVSAPIALENKTLLFAPVTGSSVIRPITPDRYLINYRASYEEELAAVFDALAAELNLTPDDIALFNQQDMFGSTGRKHLNTLIEKHNIDPKYHLFQMEYSRNTLAVEHAVADLLIRNPTPKVIFMIGSAGPSAKFIRLTREYGLDPLFVGISFMGSRLFVEQLQDIPARILVTQVVPSFRDKALPVAIDFREDMAKYSPQAKLNPLSFEGYIAARIFTKPFSNELPTSREKIIDALESLGEFDIGLGVPLMLSPQEHQASHSVWLTQLKVGQLVSIPFSAAPKLYLDYANLLE</sequence>
<feature type="signal peptide" evidence="3">
    <location>
        <begin position="1"/>
        <end position="27"/>
    </location>
</feature>
<dbReference type="RefSeq" id="WP_114413351.1">
    <property type="nucleotide sequence ID" value="NZ_JBQDNF010000013.1"/>
</dbReference>
<feature type="chain" id="PRO_5016853028" evidence="3">
    <location>
        <begin position="28"/>
        <end position="400"/>
    </location>
</feature>
<comment type="similarity">
    <text evidence="1">Belongs to the leucine-binding protein family.</text>
</comment>
<evidence type="ECO:0000256" key="3">
    <source>
        <dbReference type="SAM" id="SignalP"/>
    </source>
</evidence>
<gene>
    <name evidence="5" type="ORF">DFP77_13847</name>
</gene>
<dbReference type="Proteomes" id="UP000253506">
    <property type="component" value="Unassembled WGS sequence"/>
</dbReference>
<dbReference type="Gene3D" id="3.40.50.2300">
    <property type="match status" value="2"/>
</dbReference>
<proteinExistence type="inferred from homology"/>
<evidence type="ECO:0000313" key="5">
    <source>
        <dbReference type="EMBL" id="RCW95495.1"/>
    </source>
</evidence>
<evidence type="ECO:0000256" key="2">
    <source>
        <dbReference type="ARBA" id="ARBA00022729"/>
    </source>
</evidence>
<dbReference type="EMBL" id="QPJQ01000038">
    <property type="protein sequence ID" value="RCW95495.1"/>
    <property type="molecule type" value="Genomic_DNA"/>
</dbReference>
<dbReference type="OrthoDB" id="9147078at2"/>
<evidence type="ECO:0000256" key="1">
    <source>
        <dbReference type="ARBA" id="ARBA00010062"/>
    </source>
</evidence>
<dbReference type="Pfam" id="PF13458">
    <property type="entry name" value="Peripla_BP_6"/>
    <property type="match status" value="1"/>
</dbReference>
<evidence type="ECO:0000313" key="6">
    <source>
        <dbReference type="Proteomes" id="UP000253506"/>
    </source>
</evidence>
<dbReference type="PANTHER" id="PTHR47235:SF1">
    <property type="entry name" value="BLR6548 PROTEIN"/>
    <property type="match status" value="1"/>
</dbReference>
<dbReference type="InterPro" id="IPR028081">
    <property type="entry name" value="Leu-bd"/>
</dbReference>
<dbReference type="SUPFAM" id="SSF53822">
    <property type="entry name" value="Periplasmic binding protein-like I"/>
    <property type="match status" value="1"/>
</dbReference>
<dbReference type="CDD" id="cd19978">
    <property type="entry name" value="PBP1_ABC_ligand_binding-like"/>
    <property type="match status" value="1"/>
</dbReference>
<evidence type="ECO:0000259" key="4">
    <source>
        <dbReference type="Pfam" id="PF13458"/>
    </source>
</evidence>
<comment type="caution">
    <text evidence="5">The sequence shown here is derived from an EMBL/GenBank/DDBJ whole genome shotgun (WGS) entry which is preliminary data.</text>
</comment>
<dbReference type="AlphaFoldDB" id="A0A368ZQ92"/>
<keyword evidence="2 3" id="KW-0732">Signal</keyword>
<feature type="domain" description="Leucine-binding protein" evidence="4">
    <location>
        <begin position="31"/>
        <end position="376"/>
    </location>
</feature>
<protein>
    <submittedName>
        <fullName evidence="5">Amino acid/amide ABC transporter substrate-binding protein (HAAT family)</fullName>
    </submittedName>
</protein>
<name>A0A368ZQ92_9GAMM</name>
<dbReference type="InterPro" id="IPR028082">
    <property type="entry name" value="Peripla_BP_I"/>
</dbReference>
<organism evidence="5 6">
    <name type="scientific">Marinomonas foliarum</name>
    <dbReference type="NCBI Taxonomy" id="491950"/>
    <lineage>
        <taxon>Bacteria</taxon>
        <taxon>Pseudomonadati</taxon>
        <taxon>Pseudomonadota</taxon>
        <taxon>Gammaproteobacteria</taxon>
        <taxon>Oceanospirillales</taxon>
        <taxon>Oceanospirillaceae</taxon>
        <taxon>Marinomonas</taxon>
    </lineage>
</organism>
<accession>A0A368ZQ92</accession>